<evidence type="ECO:0000313" key="2">
    <source>
        <dbReference type="EMBL" id="MYM54429.1"/>
    </source>
</evidence>
<dbReference type="RefSeq" id="WP_160972123.1">
    <property type="nucleotide sequence ID" value="NZ_WWEN01000002.1"/>
</dbReference>
<dbReference type="EMBL" id="WWEN01000002">
    <property type="protein sequence ID" value="MYM54429.1"/>
    <property type="molecule type" value="Genomic_DNA"/>
</dbReference>
<evidence type="ECO:0000313" key="3">
    <source>
        <dbReference type="Proteomes" id="UP000479043"/>
    </source>
</evidence>
<accession>A0A6L8LMR7</accession>
<keyword evidence="3" id="KW-1185">Reference proteome</keyword>
<keyword evidence="1" id="KW-1133">Transmembrane helix</keyword>
<organism evidence="2 3">
    <name type="scientific">Thalassovita mangrovi</name>
    <dbReference type="NCBI Taxonomy" id="2692236"/>
    <lineage>
        <taxon>Bacteria</taxon>
        <taxon>Pseudomonadati</taxon>
        <taxon>Pseudomonadota</taxon>
        <taxon>Alphaproteobacteria</taxon>
        <taxon>Rhodobacterales</taxon>
        <taxon>Roseobacteraceae</taxon>
        <taxon>Thalassovita</taxon>
    </lineage>
</organism>
<gene>
    <name evidence="2" type="ORF">GR167_03870</name>
</gene>
<proteinExistence type="predicted"/>
<sequence length="71" mass="7132">MVVPPAALMLDTPTGPIIVCVAAILFLLVSIGNGLRIVAGQGGGVLPARCCGAWQAPAFAPHLRSRPEGAA</sequence>
<reference evidence="2 3" key="1">
    <citation type="submission" date="2020-01" db="EMBL/GenBank/DDBJ databases">
        <authorList>
            <person name="Chen S."/>
        </authorList>
    </citation>
    <scope>NUCLEOTIDE SEQUENCE [LARGE SCALE GENOMIC DNA]</scope>
    <source>
        <strain evidence="2 3">GS-10</strain>
    </source>
</reference>
<protein>
    <submittedName>
        <fullName evidence="2">Uncharacterized protein</fullName>
    </submittedName>
</protein>
<comment type="caution">
    <text evidence="2">The sequence shown here is derived from an EMBL/GenBank/DDBJ whole genome shotgun (WGS) entry which is preliminary data.</text>
</comment>
<feature type="transmembrane region" description="Helical" evidence="1">
    <location>
        <begin position="15"/>
        <end position="39"/>
    </location>
</feature>
<evidence type="ECO:0000256" key="1">
    <source>
        <dbReference type="SAM" id="Phobius"/>
    </source>
</evidence>
<dbReference type="Proteomes" id="UP000479043">
    <property type="component" value="Unassembled WGS sequence"/>
</dbReference>
<name>A0A6L8LMR7_9RHOB</name>
<dbReference type="AlphaFoldDB" id="A0A6L8LMR7"/>
<keyword evidence="1" id="KW-0812">Transmembrane</keyword>
<keyword evidence="1" id="KW-0472">Membrane</keyword>